<dbReference type="PATRIC" id="fig|1705562.3.peg.2913"/>
<organism evidence="2 3">
    <name type="scientific">Haloarcula rubripromontorii</name>
    <dbReference type="NCBI Taxonomy" id="1705562"/>
    <lineage>
        <taxon>Archaea</taxon>
        <taxon>Methanobacteriati</taxon>
        <taxon>Methanobacteriota</taxon>
        <taxon>Stenosarchaea group</taxon>
        <taxon>Halobacteria</taxon>
        <taxon>Halobacteriales</taxon>
        <taxon>Haloarculaceae</taxon>
        <taxon>Haloarcula</taxon>
    </lineage>
</organism>
<evidence type="ECO:0000256" key="1">
    <source>
        <dbReference type="SAM" id="MobiDB-lite"/>
    </source>
</evidence>
<gene>
    <name evidence="2" type="ORF">AMS69_09095</name>
</gene>
<evidence type="ECO:0000313" key="3">
    <source>
        <dbReference type="Proteomes" id="UP000037729"/>
    </source>
</evidence>
<dbReference type="STRING" id="1705562.AMS69_09095"/>
<evidence type="ECO:0000313" key="2">
    <source>
        <dbReference type="EMBL" id="KOX94057.1"/>
    </source>
</evidence>
<dbReference type="AlphaFoldDB" id="A0A0M9AKR7"/>
<comment type="caution">
    <text evidence="2">The sequence shown here is derived from an EMBL/GenBank/DDBJ whole genome shotgun (WGS) entry which is preliminary data.</text>
</comment>
<dbReference type="EMBL" id="LIUF01000002">
    <property type="protein sequence ID" value="KOX94057.1"/>
    <property type="molecule type" value="Genomic_DNA"/>
</dbReference>
<dbReference type="Proteomes" id="UP000037729">
    <property type="component" value="Unassembled WGS sequence"/>
</dbReference>
<reference evidence="2 3" key="1">
    <citation type="submission" date="2015-08" db="EMBL/GenBank/DDBJ databases">
        <title>Genomes of Isolates from Cabo Rojo, PR.</title>
        <authorList>
            <person name="Sanchez-Nieves R.L."/>
            <person name="Montalvo-Rodriguez R."/>
        </authorList>
    </citation>
    <scope>NUCLEOTIDE SEQUENCE [LARGE SCALE GENOMIC DNA]</scope>
    <source>
        <strain evidence="2 3">SL3</strain>
    </source>
</reference>
<sequence>MITVRRKQAHRETASSFAVSEAARVPTQDEHFVSDLIVDNIGNALIVEQARRFEYVISETMPRTELSGEDKYR</sequence>
<protein>
    <submittedName>
        <fullName evidence="2">Uncharacterized protein</fullName>
    </submittedName>
</protein>
<feature type="region of interest" description="Disordered" evidence="1">
    <location>
        <begin position="1"/>
        <end position="20"/>
    </location>
</feature>
<name>A0A0M9AKR7_9EURY</name>
<proteinExistence type="predicted"/>
<accession>A0A0M9AKR7</accession>
<keyword evidence="3" id="KW-1185">Reference proteome</keyword>